<gene>
    <name evidence="2" type="ORF">MNBD_GAMMA09-1236</name>
</gene>
<evidence type="ECO:0000313" key="2">
    <source>
        <dbReference type="EMBL" id="VAW62971.1"/>
    </source>
</evidence>
<feature type="compositionally biased region" description="Basic and acidic residues" evidence="1">
    <location>
        <begin position="10"/>
        <end position="20"/>
    </location>
</feature>
<evidence type="ECO:0000256" key="1">
    <source>
        <dbReference type="SAM" id="MobiDB-lite"/>
    </source>
</evidence>
<feature type="region of interest" description="Disordered" evidence="1">
    <location>
        <begin position="1"/>
        <end position="20"/>
    </location>
</feature>
<sequence length="47" mass="5447">MKNINQKMTDISELRNKKTSLEPVRLSTTVLQTRHQQYLQAATSENT</sequence>
<organism evidence="2">
    <name type="scientific">hydrothermal vent metagenome</name>
    <dbReference type="NCBI Taxonomy" id="652676"/>
    <lineage>
        <taxon>unclassified sequences</taxon>
        <taxon>metagenomes</taxon>
        <taxon>ecological metagenomes</taxon>
    </lineage>
</organism>
<feature type="non-terminal residue" evidence="2">
    <location>
        <position position="47"/>
    </location>
</feature>
<protein>
    <submittedName>
        <fullName evidence="2">Uncharacterized protein</fullName>
    </submittedName>
</protein>
<name>A0A3B0X5H2_9ZZZZ</name>
<reference evidence="2" key="1">
    <citation type="submission" date="2018-06" db="EMBL/GenBank/DDBJ databases">
        <authorList>
            <person name="Zhirakovskaya E."/>
        </authorList>
    </citation>
    <scope>NUCLEOTIDE SEQUENCE</scope>
</reference>
<dbReference type="EMBL" id="UOFI01000035">
    <property type="protein sequence ID" value="VAW62971.1"/>
    <property type="molecule type" value="Genomic_DNA"/>
</dbReference>
<accession>A0A3B0X5H2</accession>
<dbReference type="AlphaFoldDB" id="A0A3B0X5H2"/>
<proteinExistence type="predicted"/>